<dbReference type="Gene3D" id="3.80.10.10">
    <property type="entry name" value="Ribonuclease Inhibitor"/>
    <property type="match status" value="2"/>
</dbReference>
<dbReference type="InterPro" id="IPR041075">
    <property type="entry name" value="NOD1/2_WH"/>
</dbReference>
<evidence type="ECO:0000256" key="2">
    <source>
        <dbReference type="ARBA" id="ARBA00008665"/>
    </source>
</evidence>
<evidence type="ECO:0000256" key="10">
    <source>
        <dbReference type="ARBA" id="ARBA00022843"/>
    </source>
</evidence>
<dbReference type="InterPro" id="IPR041267">
    <property type="entry name" value="NLRP_HD2"/>
</dbReference>
<dbReference type="PROSITE" id="PS00518">
    <property type="entry name" value="ZF_RING_1"/>
    <property type="match status" value="1"/>
</dbReference>
<dbReference type="InterPro" id="IPR001611">
    <property type="entry name" value="Leu-rich_rpt"/>
</dbReference>
<dbReference type="Proteomes" id="UP000886611">
    <property type="component" value="Unassembled WGS sequence"/>
</dbReference>
<dbReference type="SUPFAM" id="SSF57845">
    <property type="entry name" value="B-box zinc-binding domain"/>
    <property type="match status" value="1"/>
</dbReference>
<protein>
    <submittedName>
        <fullName evidence="19">NLRP3 protein</fullName>
    </submittedName>
</protein>
<evidence type="ECO:0000313" key="20">
    <source>
        <dbReference type="Proteomes" id="UP000886611"/>
    </source>
</evidence>
<keyword evidence="11" id="KW-0395">Inflammatory response</keyword>
<evidence type="ECO:0000256" key="9">
    <source>
        <dbReference type="ARBA" id="ARBA00022840"/>
    </source>
</evidence>
<gene>
    <name evidence="19" type="primary">Nlrp3_7</name>
    <name evidence="19" type="ORF">GTO96_0017508</name>
</gene>
<feature type="domain" description="NACHT" evidence="18">
    <location>
        <begin position="623"/>
        <end position="760"/>
    </location>
</feature>
<dbReference type="SUPFAM" id="SSF52047">
    <property type="entry name" value="RNI-like"/>
    <property type="match status" value="1"/>
</dbReference>
<evidence type="ECO:0000256" key="5">
    <source>
        <dbReference type="ARBA" id="ARBA00022737"/>
    </source>
</evidence>
<keyword evidence="10" id="KW-0832">Ubl conjugation</keyword>
<feature type="domain" description="RING-type" evidence="16">
    <location>
        <begin position="192"/>
        <end position="232"/>
    </location>
</feature>
<evidence type="ECO:0000256" key="6">
    <source>
        <dbReference type="ARBA" id="ARBA00022741"/>
    </source>
</evidence>
<comment type="subcellular location">
    <subcellularLocation>
        <location evidence="1">Inflammasome</location>
    </subcellularLocation>
</comment>
<dbReference type="SMART" id="SM00336">
    <property type="entry name" value="BBOX"/>
    <property type="match status" value="1"/>
</dbReference>
<evidence type="ECO:0000256" key="15">
    <source>
        <dbReference type="SAM" id="MobiDB-lite"/>
    </source>
</evidence>
<dbReference type="PANTHER" id="PTHR45690">
    <property type="entry name" value="NACHT, LRR AND PYD DOMAINS-CONTAINING PROTEIN 12"/>
    <property type="match status" value="1"/>
</dbReference>
<evidence type="ECO:0000259" key="17">
    <source>
        <dbReference type="PROSITE" id="PS50119"/>
    </source>
</evidence>
<dbReference type="GO" id="GO:0045087">
    <property type="term" value="P:innate immune response"/>
    <property type="evidence" value="ECO:0007669"/>
    <property type="project" value="UniProtKB-KW"/>
</dbReference>
<dbReference type="Pfam" id="PF17779">
    <property type="entry name" value="WHD_NOD2"/>
    <property type="match status" value="1"/>
</dbReference>
<feature type="non-terminal residue" evidence="19">
    <location>
        <position position="1"/>
    </location>
</feature>
<keyword evidence="7 13" id="KW-0863">Zinc-finger</keyword>
<dbReference type="InterPro" id="IPR000315">
    <property type="entry name" value="Znf_B-box"/>
</dbReference>
<feature type="coiled-coil region" evidence="14">
    <location>
        <begin position="379"/>
        <end position="413"/>
    </location>
</feature>
<keyword evidence="3" id="KW-0963">Cytoplasm</keyword>
<dbReference type="PROSITE" id="PS50119">
    <property type="entry name" value="ZF_BBOX"/>
    <property type="match status" value="1"/>
</dbReference>
<dbReference type="PANTHER" id="PTHR45690:SF19">
    <property type="entry name" value="NACHT, LRR AND PYD DOMAINS-CONTAINING PROTEIN 3"/>
    <property type="match status" value="1"/>
</dbReference>
<keyword evidence="6" id="KW-0547">Nucleotide-binding</keyword>
<dbReference type="Gene3D" id="4.10.830.40">
    <property type="match status" value="1"/>
</dbReference>
<keyword evidence="4" id="KW-0479">Metal-binding</keyword>
<evidence type="ECO:0000256" key="3">
    <source>
        <dbReference type="ARBA" id="ARBA00022490"/>
    </source>
</evidence>
<keyword evidence="12" id="KW-1271">Inflammasome</keyword>
<dbReference type="PROSITE" id="PS50089">
    <property type="entry name" value="ZF_RING_2"/>
    <property type="match status" value="1"/>
</dbReference>
<evidence type="ECO:0000259" key="18">
    <source>
        <dbReference type="PROSITE" id="PS50837"/>
    </source>
</evidence>
<sequence>MYQMGSLIPEHLFADDSHVATHSANWINQDGNSHSHHRDTDYGLLSSRKPSASPPSNNDFNRMVCLKSGTAKPGSQKAGHPSSDSRGTLVSSPTHAPRGLIHNNVTEVAEEAQGFPTGQAIVDTEKPGRPVRSQEQQTGRCKQRFRDVGPVTALCTTALDMLQTTAKISLRTIETLTMAEAQLCGLRDEITCSVCLDTLTDPVSLHCGHSFCLKCLTDYWDQSQVSSCPQCREAFTTRPALHINTVLNEVIKKLKKAGLISRPLSFQNYAGPGAVECDFCTEKKFRALKSCLTCMASFCQTHLQPHYEVAAWKDHKLVDPDRNLKEKLCGKHHKSLEIFCKTDETYICMMCVVTGHKNHEMVELETEREQKQKQLGATLSDIKRRLEEREKTLKETRRAMNEMKISVEKEVQEHEKSFTNLIHCIKQTCSKVTERIREQEKRETEKAEGVIERLEKQIEELRRREAELKELSETKDHLHFLQTFSSFCATPADRGITVTPDFSSEEMRKEMSCLKKQLEKVNQQDVVKLTPSLVKMTHRRTPSESTKTSPGGPRTKDPGSEASVTEVLVIKPSRRAHVKSQPENTNTGGTRAELVEEGERANCERIWTEDLFRWAPGIESRPYIVVVSGVAGIGKSTMVQKVIFDWAKGTQYRRFTFVFLFKFRELNLIEEKDPKMSMTKLILRHYKHLNDEKQTIREVLQSPEYLLFILDGLDQYKHKLDFTRKKLCSNPDDSYPIHILITSLINRTLLNGCSILITSRQAALEPLEMAKVDRFTEVLGFSPQQRLTYFKKFFGDANLGAEAFQYVEESATLYTMSFNPSYCWIICSVLRNYFNLAEKDRGAAPRTVTELFVMFLYSILTHNKAESEDLRGILMNLGKMAFSGVEKGVLVFSEKQEIINFGLQPVLSTPSPSGFLKMILQKESTLENTTYTFIHLNMQDFMAACYFFLDPSGNIEELLGKLNSCKDDRFEILIRFLVGLSRTSVTQTLEGILGDFERKPGVRIMEWVKQKAERALRGRDKSESLRVCQWLYETRNKKLIRDAIGKDLKLNFSNTTLSSLDCAVLGSVINYCGELDDLNLSHTSLTPECIRRLAPGLRCSRRVELDSCELTSACCESLSTSLSAEHSHLTVLRLEGNKLEDSGVRLLCEGLRSPHCKLETLRLQSCGLTSRCCAALSSVIRTEHSLLTELWLGENILQDTGVRLLFEGLKNPNCKLKTLRLESCGLTSECCAVLCSALCLEHSCLTELWLRGNDLEDSGIHLLCEGLRNPNCKLERLRLWKCGLTSGSCEALSSALCSEYSRLTELWLDGNKLDDSGMQVLGKGLRNPNCKLEELRLSANRISENEKKNLKLLEVQLTGCGRRMKITT</sequence>
<dbReference type="InterPro" id="IPR058030">
    <property type="entry name" value="TRIM8/14/16/25/29/45/65_CC"/>
</dbReference>
<dbReference type="Gene3D" id="3.30.40.10">
    <property type="entry name" value="Zinc/RING finger domain, C3HC4 (zinc finger)"/>
    <property type="match status" value="1"/>
</dbReference>
<feature type="compositionally biased region" description="Polar residues" evidence="15">
    <location>
        <begin position="48"/>
        <end position="60"/>
    </location>
</feature>
<evidence type="ECO:0000256" key="11">
    <source>
        <dbReference type="ARBA" id="ARBA00023198"/>
    </source>
</evidence>
<dbReference type="InterPro" id="IPR027417">
    <property type="entry name" value="P-loop_NTPase"/>
</dbReference>
<dbReference type="Gene3D" id="3.30.160.60">
    <property type="entry name" value="Classic Zinc Finger"/>
    <property type="match status" value="1"/>
</dbReference>
<reference evidence="19 20" key="1">
    <citation type="journal article" date="2021" name="Cell">
        <title>Tracing the genetic footprints of vertebrate landing in non-teleost ray-finned fishes.</title>
        <authorList>
            <person name="Bi X."/>
            <person name="Wang K."/>
            <person name="Yang L."/>
            <person name="Pan H."/>
            <person name="Jiang H."/>
            <person name="Wei Q."/>
            <person name="Fang M."/>
            <person name="Yu H."/>
            <person name="Zhu C."/>
            <person name="Cai Y."/>
            <person name="He Y."/>
            <person name="Gan X."/>
            <person name="Zeng H."/>
            <person name="Yu D."/>
            <person name="Zhu Y."/>
            <person name="Jiang H."/>
            <person name="Qiu Q."/>
            <person name="Yang H."/>
            <person name="Zhang Y.E."/>
            <person name="Wang W."/>
            <person name="Zhu M."/>
            <person name="He S."/>
            <person name="Zhang G."/>
        </authorList>
    </citation>
    <scope>NUCLEOTIDE SEQUENCE [LARGE SCALE GENOMIC DNA]</scope>
    <source>
        <strain evidence="19">Bchr_013</strain>
    </source>
</reference>
<feature type="domain" description="B box-type" evidence="17">
    <location>
        <begin position="324"/>
        <end position="364"/>
    </location>
</feature>
<keyword evidence="9" id="KW-0067">ATP-binding</keyword>
<dbReference type="SUPFAM" id="SSF52540">
    <property type="entry name" value="P-loop containing nucleoside triphosphate hydrolases"/>
    <property type="match status" value="1"/>
</dbReference>
<dbReference type="GO" id="GO:0005829">
    <property type="term" value="C:cytosol"/>
    <property type="evidence" value="ECO:0007669"/>
    <property type="project" value="UniProtKB-SubCell"/>
</dbReference>
<dbReference type="GO" id="GO:0005524">
    <property type="term" value="F:ATP binding"/>
    <property type="evidence" value="ECO:0007669"/>
    <property type="project" value="UniProtKB-KW"/>
</dbReference>
<accession>A0A8X7XE25</accession>
<comment type="caution">
    <text evidence="19">The sequence shown here is derived from an EMBL/GenBank/DDBJ whole genome shotgun (WGS) entry which is preliminary data.</text>
</comment>
<dbReference type="Pfam" id="PF17776">
    <property type="entry name" value="NLRC4_HD2"/>
    <property type="match status" value="1"/>
</dbReference>
<feature type="non-terminal residue" evidence="19">
    <location>
        <position position="1368"/>
    </location>
</feature>
<evidence type="ECO:0000256" key="12">
    <source>
        <dbReference type="ARBA" id="ARBA00023233"/>
    </source>
</evidence>
<feature type="region of interest" description="Disordered" evidence="15">
    <location>
        <begin position="120"/>
        <end position="141"/>
    </location>
</feature>
<dbReference type="PROSITE" id="PS50837">
    <property type="entry name" value="NACHT"/>
    <property type="match status" value="1"/>
</dbReference>
<evidence type="ECO:0000256" key="14">
    <source>
        <dbReference type="SAM" id="Coils"/>
    </source>
</evidence>
<keyword evidence="8" id="KW-0862">Zinc</keyword>
<dbReference type="InterPro" id="IPR001841">
    <property type="entry name" value="Znf_RING"/>
</dbReference>
<evidence type="ECO:0000256" key="4">
    <source>
        <dbReference type="ARBA" id="ARBA00022723"/>
    </source>
</evidence>
<dbReference type="CDD" id="cd00116">
    <property type="entry name" value="LRR_RI"/>
    <property type="match status" value="1"/>
</dbReference>
<evidence type="ECO:0000256" key="8">
    <source>
        <dbReference type="ARBA" id="ARBA00022833"/>
    </source>
</evidence>
<dbReference type="Gene3D" id="3.40.50.300">
    <property type="entry name" value="P-loop containing nucleotide triphosphate hydrolases"/>
    <property type="match status" value="1"/>
</dbReference>
<dbReference type="EMBL" id="JAATIS010001721">
    <property type="protein sequence ID" value="KAG2465760.1"/>
    <property type="molecule type" value="Genomic_DNA"/>
</dbReference>
<dbReference type="CDD" id="cd19769">
    <property type="entry name" value="Bbox2_TRIM16-like"/>
    <property type="match status" value="1"/>
</dbReference>
<feature type="coiled-coil region" evidence="14">
    <location>
        <begin position="437"/>
        <end position="474"/>
    </location>
</feature>
<proteinExistence type="inferred from homology"/>
<dbReference type="InterPro" id="IPR017907">
    <property type="entry name" value="Znf_RING_CS"/>
</dbReference>
<feature type="region of interest" description="Disordered" evidence="15">
    <location>
        <begin position="535"/>
        <end position="563"/>
    </location>
</feature>
<dbReference type="Pfam" id="PF00643">
    <property type="entry name" value="zf-B_box"/>
    <property type="match status" value="1"/>
</dbReference>
<keyword evidence="5" id="KW-0677">Repeat</keyword>
<feature type="region of interest" description="Disordered" evidence="15">
    <location>
        <begin position="28"/>
        <end position="99"/>
    </location>
</feature>
<dbReference type="InterPro" id="IPR007111">
    <property type="entry name" value="NACHT_NTPase"/>
</dbReference>
<name>A0A8X7XE25_POLSE</name>
<dbReference type="Pfam" id="PF15227">
    <property type="entry name" value="zf-C3HC4_4"/>
    <property type="match status" value="1"/>
</dbReference>
<dbReference type="Pfam" id="PF25600">
    <property type="entry name" value="TRIM_CC"/>
    <property type="match status" value="1"/>
</dbReference>
<dbReference type="Pfam" id="PF13516">
    <property type="entry name" value="LRR_6"/>
    <property type="match status" value="1"/>
</dbReference>
<dbReference type="InterPro" id="IPR013083">
    <property type="entry name" value="Znf_RING/FYVE/PHD"/>
</dbReference>
<dbReference type="SUPFAM" id="SSF57850">
    <property type="entry name" value="RING/U-box"/>
    <property type="match status" value="1"/>
</dbReference>
<dbReference type="Pfam" id="PF05729">
    <property type="entry name" value="NACHT"/>
    <property type="match status" value="1"/>
</dbReference>
<dbReference type="GO" id="GO:0008270">
    <property type="term" value="F:zinc ion binding"/>
    <property type="evidence" value="ECO:0007669"/>
    <property type="project" value="UniProtKB-KW"/>
</dbReference>
<evidence type="ECO:0000259" key="16">
    <source>
        <dbReference type="PROSITE" id="PS50089"/>
    </source>
</evidence>
<evidence type="ECO:0000256" key="7">
    <source>
        <dbReference type="ARBA" id="ARBA00022771"/>
    </source>
</evidence>
<dbReference type="InterPro" id="IPR050637">
    <property type="entry name" value="NLRP_innate_immun_reg"/>
</dbReference>
<evidence type="ECO:0000256" key="13">
    <source>
        <dbReference type="PROSITE-ProRule" id="PRU00024"/>
    </source>
</evidence>
<organism evidence="19 20">
    <name type="scientific">Polypterus senegalus</name>
    <name type="common">Senegal bichir</name>
    <dbReference type="NCBI Taxonomy" id="55291"/>
    <lineage>
        <taxon>Eukaryota</taxon>
        <taxon>Metazoa</taxon>
        <taxon>Chordata</taxon>
        <taxon>Craniata</taxon>
        <taxon>Vertebrata</taxon>
        <taxon>Euteleostomi</taxon>
        <taxon>Actinopterygii</taxon>
        <taxon>Polypteriformes</taxon>
        <taxon>Polypteridae</taxon>
        <taxon>Polypterus</taxon>
    </lineage>
</organism>
<dbReference type="GO" id="GO:0006954">
    <property type="term" value="P:inflammatory response"/>
    <property type="evidence" value="ECO:0007669"/>
    <property type="project" value="UniProtKB-KW"/>
</dbReference>
<keyword evidence="14" id="KW-0175">Coiled coil</keyword>
<comment type="similarity">
    <text evidence="2">Belongs to the NLRP family.</text>
</comment>
<evidence type="ECO:0000256" key="1">
    <source>
        <dbReference type="ARBA" id="ARBA00004110"/>
    </source>
</evidence>
<dbReference type="InterPro" id="IPR032675">
    <property type="entry name" value="LRR_dom_sf"/>
</dbReference>
<feature type="compositionally biased region" description="Polar residues" evidence="15">
    <location>
        <begin position="82"/>
        <end position="94"/>
    </location>
</feature>
<dbReference type="SMART" id="SM00184">
    <property type="entry name" value="RING"/>
    <property type="match status" value="1"/>
</dbReference>
<evidence type="ECO:0000313" key="19">
    <source>
        <dbReference type="EMBL" id="KAG2465760.1"/>
    </source>
</evidence>
<dbReference type="SMART" id="SM00368">
    <property type="entry name" value="LRR_RI"/>
    <property type="match status" value="9"/>
</dbReference>
<keyword evidence="20" id="KW-1185">Reference proteome</keyword>